<name>A0ABU0TQ75_MICTR</name>
<dbReference type="CDD" id="cd00093">
    <property type="entry name" value="HTH_XRE"/>
    <property type="match status" value="1"/>
</dbReference>
<feature type="domain" description="HTH cro/C1-type" evidence="1">
    <location>
        <begin position="21"/>
        <end position="81"/>
    </location>
</feature>
<dbReference type="SUPFAM" id="SSF47413">
    <property type="entry name" value="lambda repressor-like DNA-binding domains"/>
    <property type="match status" value="1"/>
</dbReference>
<dbReference type="InterPro" id="IPR010982">
    <property type="entry name" value="Lambda_DNA-bd_dom_sf"/>
</dbReference>
<dbReference type="InterPro" id="IPR001387">
    <property type="entry name" value="Cro/C1-type_HTH"/>
</dbReference>
<dbReference type="SMART" id="SM00530">
    <property type="entry name" value="HTH_XRE"/>
    <property type="match status" value="1"/>
</dbReference>
<evidence type="ECO:0000259" key="1">
    <source>
        <dbReference type="PROSITE" id="PS50943"/>
    </source>
</evidence>
<evidence type="ECO:0000313" key="3">
    <source>
        <dbReference type="Proteomes" id="UP001226691"/>
    </source>
</evidence>
<organism evidence="2 3">
    <name type="scientific">Microbacterium trichothecenolyticum</name>
    <name type="common">Aureobacterium trichothecenolyticum</name>
    <dbReference type="NCBI Taxonomy" id="69370"/>
    <lineage>
        <taxon>Bacteria</taxon>
        <taxon>Bacillati</taxon>
        <taxon>Actinomycetota</taxon>
        <taxon>Actinomycetes</taxon>
        <taxon>Micrococcales</taxon>
        <taxon>Microbacteriaceae</taxon>
        <taxon>Microbacterium</taxon>
    </lineage>
</organism>
<reference evidence="2 3" key="1">
    <citation type="submission" date="2023-07" db="EMBL/GenBank/DDBJ databases">
        <title>Functional and genomic diversity of the sorghum phyllosphere microbiome.</title>
        <authorList>
            <person name="Shade A."/>
        </authorList>
    </citation>
    <scope>NUCLEOTIDE SEQUENCE [LARGE SCALE GENOMIC DNA]</scope>
    <source>
        <strain evidence="2 3">SORGH_AS_1207</strain>
    </source>
</reference>
<dbReference type="Proteomes" id="UP001226691">
    <property type="component" value="Unassembled WGS sequence"/>
</dbReference>
<gene>
    <name evidence="2" type="ORF">QE412_000401</name>
</gene>
<keyword evidence="3" id="KW-1185">Reference proteome</keyword>
<proteinExistence type="predicted"/>
<protein>
    <submittedName>
        <fullName evidence="2">Transcriptional regulator with XRE-family HTH domain</fullName>
    </submittedName>
</protein>
<dbReference type="Gene3D" id="1.10.260.40">
    <property type="entry name" value="lambda repressor-like DNA-binding domains"/>
    <property type="match status" value="1"/>
</dbReference>
<dbReference type="RefSeq" id="WP_307479495.1">
    <property type="nucleotide sequence ID" value="NZ_JAUTBF010000001.1"/>
</dbReference>
<dbReference type="PROSITE" id="PS50943">
    <property type="entry name" value="HTH_CROC1"/>
    <property type="match status" value="1"/>
</dbReference>
<sequence>MTILATDFPWMLYMRDLGAALRRARLAAGLTQEEVAVRARISLFTYQKLEKGESNPGTPANPRLQTLLALSAALGVSVVDLVPDLSHWQDDRGSSPE</sequence>
<accession>A0ABU0TQ75</accession>
<evidence type="ECO:0000313" key="2">
    <source>
        <dbReference type="EMBL" id="MDQ1121828.1"/>
    </source>
</evidence>
<comment type="caution">
    <text evidence="2">The sequence shown here is derived from an EMBL/GenBank/DDBJ whole genome shotgun (WGS) entry which is preliminary data.</text>
</comment>
<dbReference type="Pfam" id="PF13560">
    <property type="entry name" value="HTH_31"/>
    <property type="match status" value="1"/>
</dbReference>
<dbReference type="EMBL" id="JAUTBF010000001">
    <property type="protein sequence ID" value="MDQ1121828.1"/>
    <property type="molecule type" value="Genomic_DNA"/>
</dbReference>